<dbReference type="OMA" id="HEISSGM"/>
<dbReference type="Pfam" id="PF03564">
    <property type="entry name" value="DUF1759"/>
    <property type="match status" value="1"/>
</dbReference>
<dbReference type="eggNOG" id="ENOG502QR56">
    <property type="taxonomic scope" value="Eukaryota"/>
</dbReference>
<gene>
    <name evidence="3" type="ORF">DAPPUDRAFT_270005</name>
</gene>
<evidence type="ECO:0000313" key="3">
    <source>
        <dbReference type="EMBL" id="EFX62656.1"/>
    </source>
</evidence>
<dbReference type="GO" id="GO:0008310">
    <property type="term" value="F:single-stranded DNA 3'-5' DNA exonuclease activity"/>
    <property type="evidence" value="ECO:0000318"/>
    <property type="project" value="GO_Central"/>
</dbReference>
<dbReference type="OrthoDB" id="6378313at2759"/>
<dbReference type="PANTHER" id="PTHR21166">
    <property type="entry name" value="CELL DIVISION CONTROL PROTEIN 24 OB DOMAIN-CONTAINING PROTEIN-RELATED"/>
    <property type="match status" value="1"/>
</dbReference>
<feature type="compositionally biased region" description="Polar residues" evidence="1">
    <location>
        <begin position="460"/>
        <end position="474"/>
    </location>
</feature>
<dbReference type="PANTHER" id="PTHR21166:SF2">
    <property type="entry name" value="CELL DIVISION CONTROL PROTEIN 24 OB DOMAIN-CONTAINING PROTEIN-RELATED"/>
    <property type="match status" value="1"/>
</dbReference>
<dbReference type="InterPro" id="IPR005312">
    <property type="entry name" value="DUF1759"/>
</dbReference>
<dbReference type="GO" id="GO:0000712">
    <property type="term" value="P:resolution of meiotic recombination intermediates"/>
    <property type="evidence" value="ECO:0000318"/>
    <property type="project" value="GO_Central"/>
</dbReference>
<protein>
    <recommendedName>
        <fullName evidence="2">DUF5641 domain-containing protein</fullName>
    </recommendedName>
</protein>
<dbReference type="PhylomeDB" id="E9I024"/>
<dbReference type="InterPro" id="IPR052469">
    <property type="entry name" value="MEIOB"/>
</dbReference>
<sequence length="494" mass="54137">MAEARLTASRGGNRAAATRLINRINTIVADVTITRAQKIHELQDKIESLEEKMATIANIDNAIQDELDPENVQAEIEAADTNNQTYRDARAGFTFQLKTLQDEEAAANAILAIATAPVVPAAAAATPGPSASMLPKLDLPSFKGDILQWSSFWDVFESEVDSKSYGGATKFNFLISKLEGEAKASLLGLTSSNDNYTKAKDILRQRYSQPRKVITAHYKALINLPVANATRSSLRTFADQLESHIRGLEALGTAPAYYGDLLVCFLIDKLAIDVRRNLTRHQGNADWTLDELRDAIAREIEIMGDTSELPPPRPASKQVLFNSSHPSQATKKRICPFCSGEHSPTRCSEFKTPEDRAKIPKTTNPQSFLVPLAKGLLDQPPGTTHHMQGEFKPSIKVGDVVLVHNEGPRIYWKLAVIESLIISPDGEIRAVNIRTAEGKTNRPVSKLYPLEVTAPIDPSPSAQVLPNPASSSPTRPRRKAAIAAEKRIRNMAEE</sequence>
<feature type="domain" description="DUF5641" evidence="2">
    <location>
        <begin position="392"/>
        <end position="450"/>
    </location>
</feature>
<keyword evidence="4" id="KW-1185">Reference proteome</keyword>
<reference evidence="3 4" key="1">
    <citation type="journal article" date="2011" name="Science">
        <title>The ecoresponsive genome of Daphnia pulex.</title>
        <authorList>
            <person name="Colbourne J.K."/>
            <person name="Pfrender M.E."/>
            <person name="Gilbert D."/>
            <person name="Thomas W.K."/>
            <person name="Tucker A."/>
            <person name="Oakley T.H."/>
            <person name="Tokishita S."/>
            <person name="Aerts A."/>
            <person name="Arnold G.J."/>
            <person name="Basu M.K."/>
            <person name="Bauer D.J."/>
            <person name="Caceres C.E."/>
            <person name="Carmel L."/>
            <person name="Casola C."/>
            <person name="Choi J.H."/>
            <person name="Detter J.C."/>
            <person name="Dong Q."/>
            <person name="Dusheyko S."/>
            <person name="Eads B.D."/>
            <person name="Frohlich T."/>
            <person name="Geiler-Samerotte K.A."/>
            <person name="Gerlach D."/>
            <person name="Hatcher P."/>
            <person name="Jogdeo S."/>
            <person name="Krijgsveld J."/>
            <person name="Kriventseva E.V."/>
            <person name="Kultz D."/>
            <person name="Laforsch C."/>
            <person name="Lindquist E."/>
            <person name="Lopez J."/>
            <person name="Manak J.R."/>
            <person name="Muller J."/>
            <person name="Pangilinan J."/>
            <person name="Patwardhan R.P."/>
            <person name="Pitluck S."/>
            <person name="Pritham E.J."/>
            <person name="Rechtsteiner A."/>
            <person name="Rho M."/>
            <person name="Rogozin I.B."/>
            <person name="Sakarya O."/>
            <person name="Salamov A."/>
            <person name="Schaack S."/>
            <person name="Shapiro H."/>
            <person name="Shiga Y."/>
            <person name="Skalitzky C."/>
            <person name="Smith Z."/>
            <person name="Souvorov A."/>
            <person name="Sung W."/>
            <person name="Tang Z."/>
            <person name="Tsuchiya D."/>
            <person name="Tu H."/>
            <person name="Vos H."/>
            <person name="Wang M."/>
            <person name="Wolf Y.I."/>
            <person name="Yamagata H."/>
            <person name="Yamada T."/>
            <person name="Ye Y."/>
            <person name="Shaw J.R."/>
            <person name="Andrews J."/>
            <person name="Crease T.J."/>
            <person name="Tang H."/>
            <person name="Lucas S.M."/>
            <person name="Robertson H.M."/>
            <person name="Bork P."/>
            <person name="Koonin E.V."/>
            <person name="Zdobnov E.M."/>
            <person name="Grigoriev I.V."/>
            <person name="Lynch M."/>
            <person name="Boore J.L."/>
        </authorList>
    </citation>
    <scope>NUCLEOTIDE SEQUENCE [LARGE SCALE GENOMIC DNA]</scope>
</reference>
<dbReference type="InterPro" id="IPR040676">
    <property type="entry name" value="DUF5641"/>
</dbReference>
<dbReference type="GO" id="GO:0003697">
    <property type="term" value="F:single-stranded DNA binding"/>
    <property type="evidence" value="ECO:0000318"/>
    <property type="project" value="GO_Central"/>
</dbReference>
<dbReference type="KEGG" id="dpx:DAPPUDRAFT_270005"/>
<accession>E9I024</accession>
<evidence type="ECO:0000256" key="1">
    <source>
        <dbReference type="SAM" id="MobiDB-lite"/>
    </source>
</evidence>
<dbReference type="Pfam" id="PF18701">
    <property type="entry name" value="DUF5641"/>
    <property type="match status" value="1"/>
</dbReference>
<feature type="region of interest" description="Disordered" evidence="1">
    <location>
        <begin position="455"/>
        <end position="480"/>
    </location>
</feature>
<dbReference type="AlphaFoldDB" id="E9I024"/>
<proteinExistence type="predicted"/>
<dbReference type="Proteomes" id="UP000000305">
    <property type="component" value="Unassembled WGS sequence"/>
</dbReference>
<dbReference type="HOGENOM" id="CLU_552379_0_0_1"/>
<dbReference type="InParanoid" id="E9I024"/>
<name>E9I024_DAPPU</name>
<evidence type="ECO:0000259" key="2">
    <source>
        <dbReference type="Pfam" id="PF18701"/>
    </source>
</evidence>
<evidence type="ECO:0000313" key="4">
    <source>
        <dbReference type="Proteomes" id="UP000000305"/>
    </source>
</evidence>
<dbReference type="EMBL" id="GL733457">
    <property type="protein sequence ID" value="EFX62656.1"/>
    <property type="molecule type" value="Genomic_DNA"/>
</dbReference>
<organism evidence="3 4">
    <name type="scientific">Daphnia pulex</name>
    <name type="common">Water flea</name>
    <dbReference type="NCBI Taxonomy" id="6669"/>
    <lineage>
        <taxon>Eukaryota</taxon>
        <taxon>Metazoa</taxon>
        <taxon>Ecdysozoa</taxon>
        <taxon>Arthropoda</taxon>
        <taxon>Crustacea</taxon>
        <taxon>Branchiopoda</taxon>
        <taxon>Diplostraca</taxon>
        <taxon>Cladocera</taxon>
        <taxon>Anomopoda</taxon>
        <taxon>Daphniidae</taxon>
        <taxon>Daphnia</taxon>
    </lineage>
</organism>